<organism evidence="1 2">
    <name type="scientific">Sinimarinibacterium flocculans</name>
    <dbReference type="NCBI Taxonomy" id="985250"/>
    <lineage>
        <taxon>Bacteria</taxon>
        <taxon>Pseudomonadati</taxon>
        <taxon>Pseudomonadota</taxon>
        <taxon>Gammaproteobacteria</taxon>
        <taxon>Nevskiales</taxon>
        <taxon>Nevskiaceae</taxon>
        <taxon>Sinimarinibacterium</taxon>
    </lineage>
</organism>
<reference evidence="1 2" key="1">
    <citation type="submission" date="2018-04" db="EMBL/GenBank/DDBJ databases">
        <title>Genomic Encyclopedia of Type Strains, Phase IV (KMG-IV): sequencing the most valuable type-strain genomes for metagenomic binning, comparative biology and taxonomic classification.</title>
        <authorList>
            <person name="Goeker M."/>
        </authorList>
    </citation>
    <scope>NUCLEOTIDE SEQUENCE [LARGE SCALE GENOMIC DNA]</scope>
    <source>
        <strain evidence="1 2">DSM 104150</strain>
    </source>
</reference>
<evidence type="ECO:0000313" key="1">
    <source>
        <dbReference type="EMBL" id="PXV69437.1"/>
    </source>
</evidence>
<accession>A0A318EA48</accession>
<name>A0A318EA48_9GAMM</name>
<dbReference type="EMBL" id="QICN01000003">
    <property type="protein sequence ID" value="PXV69437.1"/>
    <property type="molecule type" value="Genomic_DNA"/>
</dbReference>
<protein>
    <submittedName>
        <fullName evidence="1">Uncharacterized protein</fullName>
    </submittedName>
</protein>
<dbReference type="AlphaFoldDB" id="A0A318EA48"/>
<evidence type="ECO:0000313" key="2">
    <source>
        <dbReference type="Proteomes" id="UP000248330"/>
    </source>
</evidence>
<comment type="caution">
    <text evidence="1">The sequence shown here is derived from an EMBL/GenBank/DDBJ whole genome shotgun (WGS) entry which is preliminary data.</text>
</comment>
<sequence>MSGHMTTQQFLIRDIDAHVARPAVAEADAREAQRALRSRYAALIARFSDAAERDSEEGDMARRRYAKIMAMDNAHPLRAALSMLRHGQTLTGAEVAAIVVGAERGEAITGAVRMLIDAPQQLPAPEVAEEIRAYVAASDSPAFHELQRALRH</sequence>
<proteinExistence type="predicted"/>
<dbReference type="Proteomes" id="UP000248330">
    <property type="component" value="Unassembled WGS sequence"/>
</dbReference>
<keyword evidence="2" id="KW-1185">Reference proteome</keyword>
<gene>
    <name evidence="1" type="ORF">C8D93_10310</name>
</gene>